<protein>
    <submittedName>
        <fullName evidence="1">Uncharacterized protein</fullName>
    </submittedName>
</protein>
<accession>A0A420VDI8</accession>
<gene>
    <name evidence="1" type="ORF">Cdeb_01185</name>
</gene>
<dbReference type="EMBL" id="AZRV01000035">
    <property type="protein sequence ID" value="RKO61714.1"/>
    <property type="molecule type" value="Genomic_DNA"/>
</dbReference>
<reference evidence="1 2" key="1">
    <citation type="submission" date="2013-12" db="EMBL/GenBank/DDBJ databases">
        <title>Genome and proteome characterization of Caldibacillus debilis GB1 derived from a cellulolytic aero-tolerant co-culture.</title>
        <authorList>
            <person name="Wushke S.T."/>
            <person name="Zhang X."/>
            <person name="Fristensky B."/>
            <person name="Wilkins J.A."/>
            <person name="Levin D.B."/>
            <person name="Sparling R."/>
        </authorList>
    </citation>
    <scope>NUCLEOTIDE SEQUENCE [LARGE SCALE GENOMIC DNA]</scope>
    <source>
        <strain evidence="1 2">GB1</strain>
    </source>
</reference>
<organism evidence="1 2">
    <name type="scientific">Caldibacillus debilis GB1</name>
    <dbReference type="NCBI Taxonomy" id="1339248"/>
    <lineage>
        <taxon>Bacteria</taxon>
        <taxon>Bacillati</taxon>
        <taxon>Bacillota</taxon>
        <taxon>Bacilli</taxon>
        <taxon>Bacillales</taxon>
        <taxon>Bacillaceae</taxon>
        <taxon>Caldibacillus</taxon>
    </lineage>
</organism>
<proteinExistence type="predicted"/>
<name>A0A420VDI8_9BACI</name>
<evidence type="ECO:0000313" key="2">
    <source>
        <dbReference type="Proteomes" id="UP000286235"/>
    </source>
</evidence>
<dbReference type="Proteomes" id="UP000286235">
    <property type="component" value="Unassembled WGS sequence"/>
</dbReference>
<evidence type="ECO:0000313" key="1">
    <source>
        <dbReference type="EMBL" id="RKO61714.1"/>
    </source>
</evidence>
<keyword evidence="2" id="KW-1185">Reference proteome</keyword>
<dbReference type="AlphaFoldDB" id="A0A420VDI8"/>
<sequence length="269" mass="31383">MIYCNCIENYCNCIENYRQRDLLPSFFKINTEERSGIMEFIPTECLEKLGNEDILTLAWNCTPNKVQSILLLHLSGRDYILLDLVNPQLDTFGAFEREIQTLDEIRDFLEYLLKSHEANLEFLGSFRNRETLIRLLPVVKKQIPQVNDLSSLESYLLGLRERVLAYYRIYRQVQVLPFKTGDIIITLSPDRQPINREKLIQHERGYMLLPTEWESVAIDDELMSKEVLCEYLFALLVEEHCILIFSHSTENGTTEETVLECGSFLKSAV</sequence>
<comment type="caution">
    <text evidence="1">The sequence shown here is derived from an EMBL/GenBank/DDBJ whole genome shotgun (WGS) entry which is preliminary data.</text>
</comment>